<evidence type="ECO:0000313" key="2">
    <source>
        <dbReference type="EMBL" id="KTR42746.1"/>
    </source>
</evidence>
<feature type="region of interest" description="Disordered" evidence="1">
    <location>
        <begin position="55"/>
        <end position="74"/>
    </location>
</feature>
<protein>
    <submittedName>
        <fullName evidence="2">Uncharacterized protein</fullName>
    </submittedName>
</protein>
<evidence type="ECO:0000313" key="3">
    <source>
        <dbReference type="Proteomes" id="UP000078335"/>
    </source>
</evidence>
<keyword evidence="3" id="KW-1185">Reference proteome</keyword>
<organism evidence="2 3">
    <name type="scientific">Curtobacterium oceanosedimentum</name>
    <dbReference type="NCBI Taxonomy" id="465820"/>
    <lineage>
        <taxon>Bacteria</taxon>
        <taxon>Bacillati</taxon>
        <taxon>Actinomycetota</taxon>
        <taxon>Actinomycetes</taxon>
        <taxon>Micrococcales</taxon>
        <taxon>Microbacteriaceae</taxon>
        <taxon>Curtobacterium</taxon>
    </lineage>
</organism>
<dbReference type="RefSeq" id="WP_058727551.1">
    <property type="nucleotide sequence ID" value="NZ_LDRB01000006.1"/>
</dbReference>
<accession>A0ABR5SA17</accession>
<dbReference type="EMBL" id="LDRB01000006">
    <property type="protein sequence ID" value="KTR42746.1"/>
    <property type="molecule type" value="Genomic_DNA"/>
</dbReference>
<name>A0ABR5SA17_9MICO</name>
<reference evidence="2 3" key="1">
    <citation type="journal article" date="2016" name="Front. Microbiol.">
        <title>Genomic Resource of Rice Seed Associated Bacteria.</title>
        <authorList>
            <person name="Midha S."/>
            <person name="Bansal K."/>
            <person name="Sharma S."/>
            <person name="Kumar N."/>
            <person name="Patil P.P."/>
            <person name="Chaudhry V."/>
            <person name="Patil P.B."/>
        </authorList>
    </citation>
    <scope>NUCLEOTIDE SEQUENCE [LARGE SCALE GENOMIC DNA]</scope>
    <source>
        <strain evidence="2 3">NS263</strain>
    </source>
</reference>
<sequence>MITDEPDDLFKRRLDMMERIYRSLCAHPHYGPLMVQQNEAELIEDLRQEWRERQERARARKGHDLREDASLSEG</sequence>
<evidence type="ECO:0000256" key="1">
    <source>
        <dbReference type="SAM" id="MobiDB-lite"/>
    </source>
</evidence>
<comment type="caution">
    <text evidence="2">The sequence shown here is derived from an EMBL/GenBank/DDBJ whole genome shotgun (WGS) entry which is preliminary data.</text>
</comment>
<dbReference type="Proteomes" id="UP000078335">
    <property type="component" value="Unassembled WGS sequence"/>
</dbReference>
<proteinExistence type="predicted"/>
<gene>
    <name evidence="2" type="ORF">NS263_01585</name>
</gene>